<dbReference type="NCBIfam" id="TIGR00333">
    <property type="entry name" value="nrdI"/>
    <property type="match status" value="1"/>
</dbReference>
<protein>
    <submittedName>
        <fullName evidence="2">NrdI-like flavodoxin</fullName>
    </submittedName>
</protein>
<dbReference type="KEGG" id="vg:80019841"/>
<dbReference type="InterPro" id="IPR020852">
    <property type="entry name" value="RNR_Ib_NrdI_bac"/>
</dbReference>
<dbReference type="EMBL" id="OK040790">
    <property type="protein sequence ID" value="UDL15950.1"/>
    <property type="molecule type" value="Genomic_DNA"/>
</dbReference>
<reference evidence="2" key="1">
    <citation type="submission" date="2021-09" db="EMBL/GenBank/DDBJ databases">
        <authorList>
            <person name="Andersen S.H."/>
            <person name="Beall E.A."/>
            <person name="Cappelle B."/>
            <person name="Falteisek K.J."/>
            <person name="Fenske B.A."/>
            <person name="Gansluckner N.W."/>
            <person name="Gilbertson S.M."/>
            <person name="Krings K.J."/>
            <person name="Mobeck M."/>
            <person name="Odeku J.O."/>
            <person name="Poncelet M.E."/>
            <person name="Rohr J.R."/>
            <person name="Rolands L."/>
            <person name="Whipple C.D."/>
            <person name="Whipple E.M."/>
            <person name="Spring A.M."/>
            <person name="Klyczek K."/>
            <person name="Garlena R.A."/>
            <person name="Russell D.A."/>
            <person name="Pope W.H."/>
            <person name="Jacobs-Sera D."/>
            <person name="Hatfull G.F."/>
        </authorList>
    </citation>
    <scope>NUCLEOTIDE SEQUENCE</scope>
</reference>
<organism evidence="2 3">
    <name type="scientific">Microbacterium phage Pumpernickel</name>
    <dbReference type="NCBI Taxonomy" id="2885983"/>
    <lineage>
        <taxon>Viruses</taxon>
        <taxon>Duplodnaviria</taxon>
        <taxon>Heunggongvirae</taxon>
        <taxon>Uroviricota</taxon>
        <taxon>Caudoviricetes</taxon>
        <taxon>Pumpernickelvirus</taxon>
        <taxon>Pumpernickelvirus pumpernickel</taxon>
    </lineage>
</organism>
<evidence type="ECO:0000256" key="1">
    <source>
        <dbReference type="ARBA" id="ARBA00009942"/>
    </source>
</evidence>
<comment type="similarity">
    <text evidence="1">Belongs to the NrdI family.</text>
</comment>
<dbReference type="GeneID" id="80019841"/>
<evidence type="ECO:0000313" key="2">
    <source>
        <dbReference type="EMBL" id="UDL15950.1"/>
    </source>
</evidence>
<evidence type="ECO:0000313" key="3">
    <source>
        <dbReference type="Proteomes" id="UP000827768"/>
    </source>
</evidence>
<dbReference type="PANTHER" id="PTHR37297:SF1">
    <property type="entry name" value="PROTEIN NRDI"/>
    <property type="match status" value="1"/>
</dbReference>
<proteinExistence type="inferred from homology"/>
<dbReference type="Gene3D" id="3.40.50.360">
    <property type="match status" value="1"/>
</dbReference>
<keyword evidence="3" id="KW-1185">Reference proteome</keyword>
<dbReference type="HAMAP" id="MF_00128">
    <property type="entry name" value="NrdI"/>
    <property type="match status" value="1"/>
</dbReference>
<dbReference type="SUPFAM" id="SSF52218">
    <property type="entry name" value="Flavoproteins"/>
    <property type="match status" value="1"/>
</dbReference>
<dbReference type="PANTHER" id="PTHR37297">
    <property type="entry name" value="PROTEIN NRDI"/>
    <property type="match status" value="1"/>
</dbReference>
<dbReference type="GO" id="GO:0010181">
    <property type="term" value="F:FMN binding"/>
    <property type="evidence" value="ECO:0007669"/>
    <property type="project" value="InterPro"/>
</dbReference>
<dbReference type="InterPro" id="IPR004465">
    <property type="entry name" value="RNR_NrdI"/>
</dbReference>
<gene>
    <name evidence="2" type="primary">200</name>
    <name evidence="2" type="ORF">SEA_PUMPERNICKEL_200</name>
</gene>
<dbReference type="Proteomes" id="UP000827768">
    <property type="component" value="Segment"/>
</dbReference>
<accession>A0AAE8Y791</accession>
<dbReference type="RefSeq" id="YP_010755190.1">
    <property type="nucleotide sequence ID" value="NC_073468.1"/>
</dbReference>
<dbReference type="PIRSF" id="PIRSF005087">
    <property type="entry name" value="NrdI"/>
    <property type="match status" value="1"/>
</dbReference>
<name>A0AAE8Y791_9CAUD</name>
<dbReference type="Pfam" id="PF07972">
    <property type="entry name" value="Flavodoxin_NdrI"/>
    <property type="match status" value="1"/>
</dbReference>
<dbReference type="InterPro" id="IPR029039">
    <property type="entry name" value="Flavoprotein-like_sf"/>
</dbReference>
<sequence length="134" mass="14667">MNLIYFSSVSENTHRFVRKLDAPASVDRIPLKRADAPLKATEPFILVTPTYGGGSQVGGDVPKQVIRFLNDPDNRSLLRGVVSSGNTNFGADFCRAGDIIATKCGVPVLHRFELLGTSEDVRIVNEILEKELPQ</sequence>